<accession>A0A917I293</accession>
<proteinExistence type="predicted"/>
<keyword evidence="2" id="KW-1185">Reference proteome</keyword>
<organism evidence="1 2">
    <name type="scientific">Parapedobacter pyrenivorans</name>
    <dbReference type="NCBI Taxonomy" id="1305674"/>
    <lineage>
        <taxon>Bacteria</taxon>
        <taxon>Pseudomonadati</taxon>
        <taxon>Bacteroidota</taxon>
        <taxon>Sphingobacteriia</taxon>
        <taxon>Sphingobacteriales</taxon>
        <taxon>Sphingobacteriaceae</taxon>
        <taxon>Parapedobacter</taxon>
    </lineage>
</organism>
<dbReference type="Proteomes" id="UP000660862">
    <property type="component" value="Unassembled WGS sequence"/>
</dbReference>
<sequence>MFSWNQDDASPDNVAYQQGMDVAPPDFQHRQTYLDDSEFEEVSALVDKIGNLTASIQAEKACGQQHNLARVSWHLPNSVSSNGTINVNYHGNEGDYYEFISSTGSLRFYVGDTLVTRSQTNYVIKYVKRQTKVLVSAYR</sequence>
<dbReference type="EMBL" id="BMER01000006">
    <property type="protein sequence ID" value="GGH01676.1"/>
    <property type="molecule type" value="Genomic_DNA"/>
</dbReference>
<evidence type="ECO:0000313" key="2">
    <source>
        <dbReference type="Proteomes" id="UP000660862"/>
    </source>
</evidence>
<reference evidence="1" key="2">
    <citation type="submission" date="2020-09" db="EMBL/GenBank/DDBJ databases">
        <authorList>
            <person name="Sun Q."/>
            <person name="Zhou Y."/>
        </authorList>
    </citation>
    <scope>NUCLEOTIDE SEQUENCE</scope>
    <source>
        <strain evidence="1">CGMCC 1.12195</strain>
    </source>
</reference>
<comment type="caution">
    <text evidence="1">The sequence shown here is derived from an EMBL/GenBank/DDBJ whole genome shotgun (WGS) entry which is preliminary data.</text>
</comment>
<reference evidence="1" key="1">
    <citation type="journal article" date="2014" name="Int. J. Syst. Evol. Microbiol.">
        <title>Complete genome sequence of Corynebacterium casei LMG S-19264T (=DSM 44701T), isolated from a smear-ripened cheese.</title>
        <authorList>
            <consortium name="US DOE Joint Genome Institute (JGI-PGF)"/>
            <person name="Walter F."/>
            <person name="Albersmeier A."/>
            <person name="Kalinowski J."/>
            <person name="Ruckert C."/>
        </authorList>
    </citation>
    <scope>NUCLEOTIDE SEQUENCE</scope>
    <source>
        <strain evidence="1">CGMCC 1.12195</strain>
    </source>
</reference>
<gene>
    <name evidence="1" type="ORF">GCM10007415_42250</name>
</gene>
<name>A0A917I293_9SPHI</name>
<evidence type="ECO:0000313" key="1">
    <source>
        <dbReference type="EMBL" id="GGH01676.1"/>
    </source>
</evidence>
<dbReference type="AlphaFoldDB" id="A0A917I293"/>
<protein>
    <submittedName>
        <fullName evidence="1">Uncharacterized protein</fullName>
    </submittedName>
</protein>